<keyword evidence="2" id="KW-1133">Transmembrane helix</keyword>
<gene>
    <name evidence="3" type="ORF">EAH84_12510</name>
</gene>
<evidence type="ECO:0000313" key="3">
    <source>
        <dbReference type="EMBL" id="TPG10399.1"/>
    </source>
</evidence>
<sequence>MGTGGDRPGEYQREERISVVIPSRMRVDNSWTDVCIRNISSRGLLVASITPPPLGSYVEIRRGTQIIVARAMWTRGQYCGLRSQEKLPVQRIITEPRLTSRPQVAIAETVSTADRRRDSRRGSPGDIAERQDRSRRFASAFQFVVLVAAALGASGWAASSVYTMLASPLTAAEHALGGN</sequence>
<proteinExistence type="predicted"/>
<dbReference type="OrthoDB" id="7429082at2"/>
<feature type="transmembrane region" description="Helical" evidence="2">
    <location>
        <begin position="137"/>
        <end position="158"/>
    </location>
</feature>
<name>A0A502CEF8_9SPHN</name>
<keyword evidence="2" id="KW-0472">Membrane</keyword>
<organism evidence="3 4">
    <name type="scientific">Sphingomonas oligophenolica</name>
    <dbReference type="NCBI Taxonomy" id="301154"/>
    <lineage>
        <taxon>Bacteria</taxon>
        <taxon>Pseudomonadati</taxon>
        <taxon>Pseudomonadota</taxon>
        <taxon>Alphaproteobacteria</taxon>
        <taxon>Sphingomonadales</taxon>
        <taxon>Sphingomonadaceae</taxon>
        <taxon>Sphingomonas</taxon>
    </lineage>
</organism>
<dbReference type="AlphaFoldDB" id="A0A502CEF8"/>
<keyword evidence="2" id="KW-0812">Transmembrane</keyword>
<protein>
    <submittedName>
        <fullName evidence="3">PilZ domain-containing protein</fullName>
    </submittedName>
</protein>
<reference evidence="3 4" key="1">
    <citation type="journal article" date="2019" name="Environ. Microbiol.">
        <title>Species interactions and distinct microbial communities in high Arctic permafrost affected cryosols are associated with the CH4 and CO2 gas fluxes.</title>
        <authorList>
            <person name="Altshuler I."/>
            <person name="Hamel J."/>
            <person name="Turney S."/>
            <person name="Magnuson E."/>
            <person name="Levesque R."/>
            <person name="Greer C."/>
            <person name="Whyte L.G."/>
        </authorList>
    </citation>
    <scope>NUCLEOTIDE SEQUENCE [LARGE SCALE GENOMIC DNA]</scope>
    <source>
        <strain evidence="3 4">S5.1</strain>
    </source>
</reference>
<feature type="region of interest" description="Disordered" evidence="1">
    <location>
        <begin position="110"/>
        <end position="131"/>
    </location>
</feature>
<dbReference type="Proteomes" id="UP000318413">
    <property type="component" value="Unassembled WGS sequence"/>
</dbReference>
<dbReference type="RefSeq" id="WP_140872358.1">
    <property type="nucleotide sequence ID" value="NZ_RCZK01000011.1"/>
</dbReference>
<feature type="compositionally biased region" description="Basic and acidic residues" evidence="1">
    <location>
        <begin position="113"/>
        <end position="131"/>
    </location>
</feature>
<keyword evidence="4" id="KW-1185">Reference proteome</keyword>
<evidence type="ECO:0000256" key="1">
    <source>
        <dbReference type="SAM" id="MobiDB-lite"/>
    </source>
</evidence>
<evidence type="ECO:0000313" key="4">
    <source>
        <dbReference type="Proteomes" id="UP000318413"/>
    </source>
</evidence>
<dbReference type="SUPFAM" id="SSF141371">
    <property type="entry name" value="PilZ domain-like"/>
    <property type="match status" value="1"/>
</dbReference>
<evidence type="ECO:0000256" key="2">
    <source>
        <dbReference type="SAM" id="Phobius"/>
    </source>
</evidence>
<accession>A0A502CEF8</accession>
<dbReference type="EMBL" id="RCZK01000011">
    <property type="protein sequence ID" value="TPG10399.1"/>
    <property type="molecule type" value="Genomic_DNA"/>
</dbReference>
<comment type="caution">
    <text evidence="3">The sequence shown here is derived from an EMBL/GenBank/DDBJ whole genome shotgun (WGS) entry which is preliminary data.</text>
</comment>